<dbReference type="RefSeq" id="WP_123067644.1">
    <property type="nucleotide sequence ID" value="NZ_JSAB01000005.1"/>
</dbReference>
<sequence length="570" mass="62090">MFSRLDSSLKIFGALIILILACLATLPILSSSQANATLEALKEGAAKERSYSLMLTLLQDAETGQRGFLIGSDESFLAPYNAGVAGIPAALDHLQRHASSEAERTLVARIVELSRAKVSEMDQTIRLKKAGKTKAAMDMVASQRGKVIMDVLRTLLGRQQKALADHRNGLRDQLTATLRYNSALGIGASLASVVLIFATIYIVTRSLNEQAESARQSKSLAENNAQLAQQAAIRAERLAITADMLQALDSVKTPPELERVLPVFLRKLLPGTSGAVYLYRNSRDVLELKASWGLMEDAPPMVAPGECWALRLGKVHRASREHDLCCDHGATWHRDHESQTCVPMISQGDVIGILVIAGDRHDASRGDSAHVVSLAEQLSLAISNVSLRHTLRYQSTVDPLTGLYNRRFFDESLKRELARSQRSHSVCSVVMIDLDHFKRINDTYGHDGGDLVLQAASRVLLQRVRASDVACRYGGEELVLMLPDCGAEEAAKCAETIRLTLTDMVIQHQGATISGISASFGVAQWRGDGEQEADPLQAADRALYAAKKDGRNRVVIAGQPRQDESNAGTR</sequence>
<dbReference type="SMART" id="SM00065">
    <property type="entry name" value="GAF"/>
    <property type="match status" value="1"/>
</dbReference>
<dbReference type="PROSITE" id="PS51257">
    <property type="entry name" value="PROKAR_LIPOPROTEIN"/>
    <property type="match status" value="1"/>
</dbReference>
<evidence type="ECO:0000313" key="7">
    <source>
        <dbReference type="Proteomes" id="UP000283254"/>
    </source>
</evidence>
<dbReference type="PROSITE" id="PS50887">
    <property type="entry name" value="GGDEF"/>
    <property type="match status" value="1"/>
</dbReference>
<evidence type="ECO:0000256" key="1">
    <source>
        <dbReference type="ARBA" id="ARBA00012528"/>
    </source>
</evidence>
<accession>A0A422QRT2</accession>
<dbReference type="InterPro" id="IPR029016">
    <property type="entry name" value="GAF-like_dom_sf"/>
</dbReference>
<dbReference type="EMBL" id="JSAB01000005">
    <property type="protein sequence ID" value="RNF32665.1"/>
    <property type="molecule type" value="Genomic_DNA"/>
</dbReference>
<dbReference type="SUPFAM" id="SSF55781">
    <property type="entry name" value="GAF domain-like"/>
    <property type="match status" value="1"/>
</dbReference>
<dbReference type="NCBIfam" id="TIGR00254">
    <property type="entry name" value="GGDEF"/>
    <property type="match status" value="1"/>
</dbReference>
<feature type="transmembrane region" description="Helical" evidence="4">
    <location>
        <begin position="183"/>
        <end position="203"/>
    </location>
</feature>
<dbReference type="Pfam" id="PF00990">
    <property type="entry name" value="GGDEF"/>
    <property type="match status" value="1"/>
</dbReference>
<evidence type="ECO:0000259" key="5">
    <source>
        <dbReference type="PROSITE" id="PS50887"/>
    </source>
</evidence>
<reference evidence="6" key="1">
    <citation type="submission" date="2014-10" db="EMBL/GenBank/DDBJ databases">
        <title>Massilia sp. genome.</title>
        <authorList>
            <person name="Xu B."/>
            <person name="Dai L."/>
            <person name="Huang Z."/>
        </authorList>
    </citation>
    <scope>NUCLEOTIDE SEQUENCE [LARGE SCALE GENOMIC DNA]</scope>
    <source>
        <strain evidence="6">CFS-1</strain>
    </source>
</reference>
<dbReference type="InterPro" id="IPR043128">
    <property type="entry name" value="Rev_trsase/Diguanyl_cyclase"/>
</dbReference>
<gene>
    <name evidence="6" type="ORF">NM04_00740</name>
</gene>
<evidence type="ECO:0000313" key="6">
    <source>
        <dbReference type="EMBL" id="RNF32665.1"/>
    </source>
</evidence>
<protein>
    <recommendedName>
        <fullName evidence="1">diguanylate cyclase</fullName>
        <ecNumber evidence="1">2.7.7.65</ecNumber>
    </recommendedName>
</protein>
<organism evidence="6 7">
    <name type="scientific">Massilia aurea</name>
    <dbReference type="NCBI Taxonomy" id="373040"/>
    <lineage>
        <taxon>Bacteria</taxon>
        <taxon>Pseudomonadati</taxon>
        <taxon>Pseudomonadota</taxon>
        <taxon>Betaproteobacteria</taxon>
        <taxon>Burkholderiales</taxon>
        <taxon>Oxalobacteraceae</taxon>
        <taxon>Telluria group</taxon>
        <taxon>Massilia</taxon>
    </lineage>
</organism>
<keyword evidence="4" id="KW-0472">Membrane</keyword>
<keyword evidence="7" id="KW-1185">Reference proteome</keyword>
<dbReference type="Gene3D" id="3.30.450.40">
    <property type="match status" value="1"/>
</dbReference>
<dbReference type="OrthoDB" id="9803824at2"/>
<dbReference type="AlphaFoldDB" id="A0A422QRT2"/>
<keyword evidence="3" id="KW-0175">Coiled coil</keyword>
<keyword evidence="4" id="KW-1133">Transmembrane helix</keyword>
<dbReference type="CDD" id="cd01949">
    <property type="entry name" value="GGDEF"/>
    <property type="match status" value="1"/>
</dbReference>
<dbReference type="PANTHER" id="PTHR45138:SF9">
    <property type="entry name" value="DIGUANYLATE CYCLASE DGCM-RELATED"/>
    <property type="match status" value="1"/>
</dbReference>
<dbReference type="Proteomes" id="UP000283254">
    <property type="component" value="Unassembled WGS sequence"/>
</dbReference>
<dbReference type="Pfam" id="PF13492">
    <property type="entry name" value="GAF_3"/>
    <property type="match status" value="1"/>
</dbReference>
<feature type="domain" description="GGDEF" evidence="5">
    <location>
        <begin position="425"/>
        <end position="559"/>
    </location>
</feature>
<keyword evidence="4" id="KW-0812">Transmembrane</keyword>
<dbReference type="EC" id="2.7.7.65" evidence="1"/>
<dbReference type="Pfam" id="PF05227">
    <property type="entry name" value="CHASE3"/>
    <property type="match status" value="1"/>
</dbReference>
<evidence type="ECO:0000256" key="2">
    <source>
        <dbReference type="ARBA" id="ARBA00034247"/>
    </source>
</evidence>
<dbReference type="Gene3D" id="3.30.70.270">
    <property type="match status" value="1"/>
</dbReference>
<proteinExistence type="predicted"/>
<dbReference type="InterPro" id="IPR050469">
    <property type="entry name" value="Diguanylate_Cyclase"/>
</dbReference>
<evidence type="ECO:0000256" key="4">
    <source>
        <dbReference type="SAM" id="Phobius"/>
    </source>
</evidence>
<dbReference type="SMART" id="SM00267">
    <property type="entry name" value="GGDEF"/>
    <property type="match status" value="1"/>
</dbReference>
<dbReference type="InterPro" id="IPR007891">
    <property type="entry name" value="CHASE3"/>
</dbReference>
<dbReference type="CDD" id="cd19410">
    <property type="entry name" value="HK9-like_sensor"/>
    <property type="match status" value="1"/>
</dbReference>
<dbReference type="GO" id="GO:0052621">
    <property type="term" value="F:diguanylate cyclase activity"/>
    <property type="evidence" value="ECO:0007669"/>
    <property type="project" value="UniProtKB-EC"/>
</dbReference>
<dbReference type="InterPro" id="IPR000160">
    <property type="entry name" value="GGDEF_dom"/>
</dbReference>
<evidence type="ECO:0000256" key="3">
    <source>
        <dbReference type="SAM" id="Coils"/>
    </source>
</evidence>
<dbReference type="InterPro" id="IPR003018">
    <property type="entry name" value="GAF"/>
</dbReference>
<dbReference type="PANTHER" id="PTHR45138">
    <property type="entry name" value="REGULATORY COMPONENTS OF SENSORY TRANSDUCTION SYSTEM"/>
    <property type="match status" value="1"/>
</dbReference>
<comment type="caution">
    <text evidence="6">The sequence shown here is derived from an EMBL/GenBank/DDBJ whole genome shotgun (WGS) entry which is preliminary data.</text>
</comment>
<dbReference type="FunFam" id="3.30.70.270:FF:000001">
    <property type="entry name" value="Diguanylate cyclase domain protein"/>
    <property type="match status" value="1"/>
</dbReference>
<comment type="catalytic activity">
    <reaction evidence="2">
        <text>2 GTP = 3',3'-c-di-GMP + 2 diphosphate</text>
        <dbReference type="Rhea" id="RHEA:24898"/>
        <dbReference type="ChEBI" id="CHEBI:33019"/>
        <dbReference type="ChEBI" id="CHEBI:37565"/>
        <dbReference type="ChEBI" id="CHEBI:58805"/>
        <dbReference type="EC" id="2.7.7.65"/>
    </reaction>
</comment>
<name>A0A422QRT2_9BURK</name>
<feature type="coiled-coil region" evidence="3">
    <location>
        <begin position="204"/>
        <end position="231"/>
    </location>
</feature>
<dbReference type="InterPro" id="IPR029787">
    <property type="entry name" value="Nucleotide_cyclase"/>
</dbReference>
<dbReference type="SUPFAM" id="SSF55073">
    <property type="entry name" value="Nucleotide cyclase"/>
    <property type="match status" value="1"/>
</dbReference>